<evidence type="ECO:0000256" key="2">
    <source>
        <dbReference type="ARBA" id="ARBA00023157"/>
    </source>
</evidence>
<dbReference type="InterPro" id="IPR016140">
    <property type="entry name" value="Bifunc_inhib/LTP/seed_store"/>
</dbReference>
<dbReference type="PROSITE" id="PS51257">
    <property type="entry name" value="PROKAR_LIPOPROTEIN"/>
    <property type="match status" value="1"/>
</dbReference>
<evidence type="ECO:0000259" key="4">
    <source>
        <dbReference type="Pfam" id="PF00234"/>
    </source>
</evidence>
<feature type="domain" description="Bifunctional inhibitor/plant lipid transfer protein/seed storage helical" evidence="4">
    <location>
        <begin position="27"/>
        <end position="111"/>
    </location>
</feature>
<dbReference type="PANTHER" id="PTHR33076">
    <property type="entry name" value="NON-SPECIFIC LIPID-TRANSFER PROTEIN 2-RELATED"/>
    <property type="match status" value="1"/>
</dbReference>
<dbReference type="CDD" id="cd01960">
    <property type="entry name" value="nsLTP1"/>
    <property type="match status" value="1"/>
</dbReference>
<dbReference type="PRINTS" id="PR00382">
    <property type="entry name" value="LIPIDTRNSFER"/>
</dbReference>
<sequence length="139" mass="15250">MAKLALVATIMACMVIVGSHGQATLSCDQVTVWLLPCVTYAVLGGNVSQLCCQGIYSLNKGYKNGDDRRSACQCIKDRAALIPGIHYTRVNQIAGLCGTKCPYKVYPTTNCSNKQQQRVPIIDLIGIRIVIHQHLYKDH</sequence>
<name>A0A445EVB9_ARAHY</name>
<evidence type="ECO:0000256" key="3">
    <source>
        <dbReference type="SAM" id="SignalP"/>
    </source>
</evidence>
<dbReference type="GO" id="GO:0008289">
    <property type="term" value="F:lipid binding"/>
    <property type="evidence" value="ECO:0007669"/>
    <property type="project" value="InterPro"/>
</dbReference>
<keyword evidence="6" id="KW-1185">Reference proteome</keyword>
<comment type="caution">
    <text evidence="5">The sequence shown here is derived from an EMBL/GenBank/DDBJ whole genome shotgun (WGS) entry which is preliminary data.</text>
</comment>
<keyword evidence="3" id="KW-0732">Signal</keyword>
<dbReference type="AlphaFoldDB" id="A0A445EVB9"/>
<accession>A0A445EVB9</accession>
<evidence type="ECO:0000256" key="1">
    <source>
        <dbReference type="ARBA" id="ARBA00009748"/>
    </source>
</evidence>
<evidence type="ECO:0000313" key="5">
    <source>
        <dbReference type="EMBL" id="RYR79450.1"/>
    </source>
</evidence>
<feature type="chain" id="PRO_5019358965" description="Bifunctional inhibitor/plant lipid transfer protein/seed storage helical domain-containing protein" evidence="3">
    <location>
        <begin position="22"/>
        <end position="139"/>
    </location>
</feature>
<feature type="signal peptide" evidence="3">
    <location>
        <begin position="1"/>
        <end position="21"/>
    </location>
</feature>
<dbReference type="Proteomes" id="UP000289738">
    <property type="component" value="Chromosome A01"/>
</dbReference>
<reference evidence="5 6" key="1">
    <citation type="submission" date="2019-01" db="EMBL/GenBank/DDBJ databases">
        <title>Sequencing of cultivated peanut Arachis hypogaea provides insights into genome evolution and oil improvement.</title>
        <authorList>
            <person name="Chen X."/>
        </authorList>
    </citation>
    <scope>NUCLEOTIDE SEQUENCE [LARGE SCALE GENOMIC DNA]</scope>
    <source>
        <strain evidence="6">cv. Fuhuasheng</strain>
        <tissue evidence="5">Leaves</tissue>
    </source>
</reference>
<evidence type="ECO:0000313" key="6">
    <source>
        <dbReference type="Proteomes" id="UP000289738"/>
    </source>
</evidence>
<gene>
    <name evidence="5" type="ORF">Ahy_A01g004263</name>
</gene>
<comment type="similarity">
    <text evidence="1">Belongs to the plant LTP family.</text>
</comment>
<dbReference type="InterPro" id="IPR036312">
    <property type="entry name" value="Bifun_inhib/LTP/seed_sf"/>
</dbReference>
<keyword evidence="2" id="KW-1015">Disulfide bond</keyword>
<dbReference type="GO" id="GO:0006869">
    <property type="term" value="P:lipid transport"/>
    <property type="evidence" value="ECO:0007669"/>
    <property type="project" value="InterPro"/>
</dbReference>
<dbReference type="STRING" id="3818.A0A445EVB9"/>
<protein>
    <recommendedName>
        <fullName evidence="4">Bifunctional inhibitor/plant lipid transfer protein/seed storage helical domain-containing protein</fullName>
    </recommendedName>
</protein>
<dbReference type="InterPro" id="IPR000528">
    <property type="entry name" value="Plant_nsLTP"/>
</dbReference>
<dbReference type="Pfam" id="PF00234">
    <property type="entry name" value="Tryp_alpha_amyl"/>
    <property type="match status" value="1"/>
</dbReference>
<dbReference type="EMBL" id="SDMP01000001">
    <property type="protein sequence ID" value="RYR79450.1"/>
    <property type="molecule type" value="Genomic_DNA"/>
</dbReference>
<dbReference type="SUPFAM" id="SSF47699">
    <property type="entry name" value="Bifunctional inhibitor/lipid-transfer protein/seed storage 2S albumin"/>
    <property type="match status" value="1"/>
</dbReference>
<proteinExistence type="inferred from homology"/>
<dbReference type="Gene3D" id="1.10.110.10">
    <property type="entry name" value="Plant lipid-transfer and hydrophobic proteins"/>
    <property type="match status" value="1"/>
</dbReference>
<organism evidence="5 6">
    <name type="scientific">Arachis hypogaea</name>
    <name type="common">Peanut</name>
    <dbReference type="NCBI Taxonomy" id="3818"/>
    <lineage>
        <taxon>Eukaryota</taxon>
        <taxon>Viridiplantae</taxon>
        <taxon>Streptophyta</taxon>
        <taxon>Embryophyta</taxon>
        <taxon>Tracheophyta</taxon>
        <taxon>Spermatophyta</taxon>
        <taxon>Magnoliopsida</taxon>
        <taxon>eudicotyledons</taxon>
        <taxon>Gunneridae</taxon>
        <taxon>Pentapetalae</taxon>
        <taxon>rosids</taxon>
        <taxon>fabids</taxon>
        <taxon>Fabales</taxon>
        <taxon>Fabaceae</taxon>
        <taxon>Papilionoideae</taxon>
        <taxon>50 kb inversion clade</taxon>
        <taxon>dalbergioids sensu lato</taxon>
        <taxon>Dalbergieae</taxon>
        <taxon>Pterocarpus clade</taxon>
        <taxon>Arachis</taxon>
    </lineage>
</organism>